<keyword evidence="4 10" id="KW-0067">ATP-binding</keyword>
<protein>
    <submittedName>
        <fullName evidence="10">ABC transporter ATP-binding protein</fullName>
    </submittedName>
</protein>
<dbReference type="RefSeq" id="WP_306775950.1">
    <property type="nucleotide sequence ID" value="NZ_JADPAO010000053.1"/>
</dbReference>
<comment type="caution">
    <text evidence="10">The sequence shown here is derived from an EMBL/GenBank/DDBJ whole genome shotgun (WGS) entry which is preliminary data.</text>
</comment>
<dbReference type="CDD" id="cd03228">
    <property type="entry name" value="ABCC_MRP_Like"/>
    <property type="match status" value="1"/>
</dbReference>
<keyword evidence="2 7" id="KW-0812">Transmembrane</keyword>
<gene>
    <name evidence="10" type="ORF">PNE45_15310</name>
</gene>
<evidence type="ECO:0000256" key="1">
    <source>
        <dbReference type="ARBA" id="ARBA00004651"/>
    </source>
</evidence>
<feature type="transmembrane region" description="Helical" evidence="7">
    <location>
        <begin position="64"/>
        <end position="89"/>
    </location>
</feature>
<dbReference type="SMART" id="SM00382">
    <property type="entry name" value="AAA"/>
    <property type="match status" value="1"/>
</dbReference>
<name>A0AAP3Q587_9FIRM</name>
<dbReference type="SUPFAM" id="SSF90123">
    <property type="entry name" value="ABC transporter transmembrane region"/>
    <property type="match status" value="1"/>
</dbReference>
<dbReference type="GO" id="GO:0005524">
    <property type="term" value="F:ATP binding"/>
    <property type="evidence" value="ECO:0007669"/>
    <property type="project" value="UniProtKB-KW"/>
</dbReference>
<feature type="domain" description="ABC transmembrane type-1" evidence="9">
    <location>
        <begin position="32"/>
        <end position="296"/>
    </location>
</feature>
<keyword evidence="6 7" id="KW-0472">Membrane</keyword>
<dbReference type="AlphaFoldDB" id="A0AAP3Q587"/>
<evidence type="ECO:0000256" key="7">
    <source>
        <dbReference type="SAM" id="Phobius"/>
    </source>
</evidence>
<sequence length="590" mass="68009">MGEKSKFKITEAVKIFVRLHGFIINITPFRIVLSIVITCILGILPSVSVYTTQLIINQIQKKELAVYSIIMLCILYIAVDMVSTILNYVQSYNTFIINQKIDLALIENVLKKTKELELGDFETPEINDLISRANEQTSGKAYAFYMLVLGIFQSFVLIFSNAYILIHLKEYFILLVLIFLIILHSIKTLRLSEKQYFIIKERTNDSRKQWYYQYLLTNDIAFKEIKLFGSHSFLISEFKKLYYLFFEQDKDIQKEIIKMDISMNLIEQAVIGGTFLGSMADVYNGKRLIGDALAYIKGISNIKSGIQSVCTKIVAILKQAYYIQQLFDFLDYRSVINSSTGTIKIDEIEKIELQSVSFRYSYKKNDSIRNVNFVLKKGELCLVVGENGSGKSTFLKLLSGYYMNYTGKILVNDIDFKDLDIENYRSKVSILLQDFTRYEMTIDENIRMGVLNEEISDDKIQKVMFDVALDRSLTTNTNQQLGYWFQSGTQLSGGQWLKIALCRTFLRPADIVMFDEPNAALDPISSKRIMEMIEEKTQNKICIISIHHLANLNLIGKKICVFKDGEIVLQGIYQELSDELEKYGLYPERN</sequence>
<dbReference type="EMBL" id="JAQLYE010000052">
    <property type="protein sequence ID" value="MDB8019375.1"/>
    <property type="molecule type" value="Genomic_DNA"/>
</dbReference>
<dbReference type="PROSITE" id="PS50929">
    <property type="entry name" value="ABC_TM1F"/>
    <property type="match status" value="1"/>
</dbReference>
<keyword evidence="5 7" id="KW-1133">Transmembrane helix</keyword>
<dbReference type="PANTHER" id="PTHR24221:SF503">
    <property type="entry name" value="MITOCHONDRIAL POTASSIUM CHANNEL ATP-BINDING SUBUNIT"/>
    <property type="match status" value="1"/>
</dbReference>
<reference evidence="10" key="1">
    <citation type="submission" date="2023-01" db="EMBL/GenBank/DDBJ databases">
        <title>Human gut microbiome strain richness.</title>
        <authorList>
            <person name="Chen-Liaw A."/>
        </authorList>
    </citation>
    <scope>NUCLEOTIDE SEQUENCE</scope>
    <source>
        <strain evidence="10">1001283st1_D2_1001283B150209_150212</strain>
    </source>
</reference>
<evidence type="ECO:0000256" key="4">
    <source>
        <dbReference type="ARBA" id="ARBA00022840"/>
    </source>
</evidence>
<dbReference type="InterPro" id="IPR036640">
    <property type="entry name" value="ABC1_TM_sf"/>
</dbReference>
<evidence type="ECO:0000256" key="3">
    <source>
        <dbReference type="ARBA" id="ARBA00022741"/>
    </source>
</evidence>
<dbReference type="SUPFAM" id="SSF52540">
    <property type="entry name" value="P-loop containing nucleoside triphosphate hydrolases"/>
    <property type="match status" value="1"/>
</dbReference>
<dbReference type="Gene3D" id="1.20.1560.10">
    <property type="entry name" value="ABC transporter type 1, transmembrane domain"/>
    <property type="match status" value="1"/>
</dbReference>
<keyword evidence="3" id="KW-0547">Nucleotide-binding</keyword>
<accession>A0AAP3Q587</accession>
<dbReference type="PROSITE" id="PS50893">
    <property type="entry name" value="ABC_TRANSPORTER_2"/>
    <property type="match status" value="1"/>
</dbReference>
<dbReference type="GO" id="GO:0016887">
    <property type="term" value="F:ATP hydrolysis activity"/>
    <property type="evidence" value="ECO:0007669"/>
    <property type="project" value="InterPro"/>
</dbReference>
<dbReference type="Pfam" id="PF00005">
    <property type="entry name" value="ABC_tran"/>
    <property type="match status" value="1"/>
</dbReference>
<dbReference type="Gene3D" id="3.40.50.300">
    <property type="entry name" value="P-loop containing nucleotide triphosphate hydrolases"/>
    <property type="match status" value="1"/>
</dbReference>
<evidence type="ECO:0000259" key="9">
    <source>
        <dbReference type="PROSITE" id="PS50929"/>
    </source>
</evidence>
<feature type="domain" description="ABC transporter" evidence="8">
    <location>
        <begin position="351"/>
        <end position="589"/>
    </location>
</feature>
<evidence type="ECO:0000313" key="10">
    <source>
        <dbReference type="EMBL" id="MDB8019375.1"/>
    </source>
</evidence>
<proteinExistence type="predicted"/>
<feature type="transmembrane region" description="Helical" evidence="7">
    <location>
        <begin position="142"/>
        <end position="165"/>
    </location>
</feature>
<evidence type="ECO:0000256" key="2">
    <source>
        <dbReference type="ARBA" id="ARBA00022692"/>
    </source>
</evidence>
<dbReference type="Proteomes" id="UP001212823">
    <property type="component" value="Unassembled WGS sequence"/>
</dbReference>
<dbReference type="InterPro" id="IPR039421">
    <property type="entry name" value="Type_1_exporter"/>
</dbReference>
<dbReference type="InterPro" id="IPR003439">
    <property type="entry name" value="ABC_transporter-like_ATP-bd"/>
</dbReference>
<dbReference type="InterPro" id="IPR011527">
    <property type="entry name" value="ABC1_TM_dom"/>
</dbReference>
<feature type="transmembrane region" description="Helical" evidence="7">
    <location>
        <begin position="21"/>
        <end position="44"/>
    </location>
</feature>
<dbReference type="PANTHER" id="PTHR24221">
    <property type="entry name" value="ATP-BINDING CASSETTE SUB-FAMILY B"/>
    <property type="match status" value="1"/>
</dbReference>
<dbReference type="GO" id="GO:0005886">
    <property type="term" value="C:plasma membrane"/>
    <property type="evidence" value="ECO:0007669"/>
    <property type="project" value="UniProtKB-SubCell"/>
</dbReference>
<comment type="subcellular location">
    <subcellularLocation>
        <location evidence="1">Cell membrane</location>
        <topology evidence="1">Multi-pass membrane protein</topology>
    </subcellularLocation>
</comment>
<evidence type="ECO:0000313" key="11">
    <source>
        <dbReference type="Proteomes" id="UP001212823"/>
    </source>
</evidence>
<dbReference type="InterPro" id="IPR027417">
    <property type="entry name" value="P-loop_NTPase"/>
</dbReference>
<evidence type="ECO:0000259" key="8">
    <source>
        <dbReference type="PROSITE" id="PS50893"/>
    </source>
</evidence>
<evidence type="ECO:0000256" key="6">
    <source>
        <dbReference type="ARBA" id="ARBA00023136"/>
    </source>
</evidence>
<dbReference type="GO" id="GO:0140359">
    <property type="term" value="F:ABC-type transporter activity"/>
    <property type="evidence" value="ECO:0007669"/>
    <property type="project" value="InterPro"/>
</dbReference>
<dbReference type="InterPro" id="IPR003593">
    <property type="entry name" value="AAA+_ATPase"/>
</dbReference>
<feature type="transmembrane region" description="Helical" evidence="7">
    <location>
        <begin position="171"/>
        <end position="189"/>
    </location>
</feature>
<organism evidence="10 11">
    <name type="scientific">Agathobacter rectalis</name>
    <dbReference type="NCBI Taxonomy" id="39491"/>
    <lineage>
        <taxon>Bacteria</taxon>
        <taxon>Bacillati</taxon>
        <taxon>Bacillota</taxon>
        <taxon>Clostridia</taxon>
        <taxon>Lachnospirales</taxon>
        <taxon>Lachnospiraceae</taxon>
        <taxon>Agathobacter</taxon>
    </lineage>
</organism>
<evidence type="ECO:0000256" key="5">
    <source>
        <dbReference type="ARBA" id="ARBA00022989"/>
    </source>
</evidence>